<keyword evidence="6" id="KW-0809">Transit peptide</keyword>
<evidence type="ECO:0000256" key="11">
    <source>
        <dbReference type="ARBA" id="ARBA00038963"/>
    </source>
</evidence>
<evidence type="ECO:0000256" key="1">
    <source>
        <dbReference type="ARBA" id="ARBA00004173"/>
    </source>
</evidence>
<keyword evidence="4" id="KW-0276">Fatty acid metabolism</keyword>
<comment type="subcellular location">
    <subcellularLocation>
        <location evidence="1">Mitochondrion</location>
    </subcellularLocation>
</comment>
<proteinExistence type="inferred from homology"/>
<gene>
    <name evidence="15" type="primary">PHYKPL</name>
</gene>
<evidence type="ECO:0000256" key="9">
    <source>
        <dbReference type="ARBA" id="ARBA00023128"/>
    </source>
</evidence>
<evidence type="ECO:0000313" key="15">
    <source>
        <dbReference type="Ensembl" id="ENSATEP00000072461.1"/>
    </source>
</evidence>
<dbReference type="InterPro" id="IPR013149">
    <property type="entry name" value="ADH-like_C"/>
</dbReference>
<keyword evidence="8" id="KW-0443">Lipid metabolism</keyword>
<dbReference type="Pfam" id="PF00107">
    <property type="entry name" value="ADH_zinc_N"/>
    <property type="match status" value="1"/>
</dbReference>
<keyword evidence="7" id="KW-0560">Oxidoreductase</keyword>
<accession>A0AAQ6ICZ2</accession>
<evidence type="ECO:0000256" key="8">
    <source>
        <dbReference type="ARBA" id="ARBA00023098"/>
    </source>
</evidence>
<reference evidence="15" key="2">
    <citation type="submission" date="2025-08" db="UniProtKB">
        <authorList>
            <consortium name="Ensembl"/>
        </authorList>
    </citation>
    <scope>IDENTIFICATION</scope>
</reference>
<evidence type="ECO:0000256" key="6">
    <source>
        <dbReference type="ARBA" id="ARBA00022946"/>
    </source>
</evidence>
<dbReference type="InterPro" id="IPR036291">
    <property type="entry name" value="NAD(P)-bd_dom_sf"/>
</dbReference>
<evidence type="ECO:0000256" key="5">
    <source>
        <dbReference type="ARBA" id="ARBA00022857"/>
    </source>
</evidence>
<dbReference type="Gene3D" id="3.40.50.720">
    <property type="entry name" value="NAD(P)-binding Rossmann-like Domain"/>
    <property type="match status" value="1"/>
</dbReference>
<dbReference type="PANTHER" id="PTHR43981">
    <property type="entry name" value="ENOYL-[ACYL-CARRIER-PROTEIN] REDUCTASE, MITOCHONDRIAL"/>
    <property type="match status" value="1"/>
</dbReference>
<dbReference type="GO" id="GO:0005739">
    <property type="term" value="C:mitochondrion"/>
    <property type="evidence" value="ECO:0007669"/>
    <property type="project" value="UniProtKB-SubCell"/>
</dbReference>
<dbReference type="SUPFAM" id="SSF51735">
    <property type="entry name" value="NAD(P)-binding Rossmann-fold domains"/>
    <property type="match status" value="1"/>
</dbReference>
<dbReference type="Gene3D" id="3.90.180.10">
    <property type="entry name" value="Medium-chain alcohol dehydrogenases, catalytic domain"/>
    <property type="match status" value="1"/>
</dbReference>
<keyword evidence="9" id="KW-0496">Mitochondrion</keyword>
<dbReference type="InterPro" id="IPR020843">
    <property type="entry name" value="ER"/>
</dbReference>
<dbReference type="FunFam" id="3.40.50.720:FF:000112">
    <property type="entry name" value="Enoyl-[acyl-carrier-protein] reductase 1, mitochondrial"/>
    <property type="match status" value="1"/>
</dbReference>
<keyword evidence="5" id="KW-0521">NADP</keyword>
<evidence type="ECO:0000256" key="2">
    <source>
        <dbReference type="ARBA" id="ARBA00010371"/>
    </source>
</evidence>
<dbReference type="EC" id="1.3.1.104" evidence="11"/>
<reference evidence="15 16" key="1">
    <citation type="submission" date="2021-04" db="EMBL/GenBank/DDBJ databases">
        <authorList>
            <consortium name="Wellcome Sanger Institute Data Sharing"/>
        </authorList>
    </citation>
    <scope>NUCLEOTIDE SEQUENCE [LARGE SCALE GENOMIC DNA]</scope>
</reference>
<dbReference type="Proteomes" id="UP000265040">
    <property type="component" value="Chromosome 16"/>
</dbReference>
<dbReference type="SUPFAM" id="SSF50129">
    <property type="entry name" value="GroES-like"/>
    <property type="match status" value="1"/>
</dbReference>
<dbReference type="PANTHER" id="PTHR43981:SF9">
    <property type="entry name" value="ENOYL-[ACYL-CARRIER-PROTEIN] REDUCTASE, MITOCHONDRIAL"/>
    <property type="match status" value="1"/>
</dbReference>
<comment type="similarity">
    <text evidence="2">Belongs to the zinc-containing alcohol dehydrogenase family. Quinone oxidoreductase subfamily.</text>
</comment>
<evidence type="ECO:0000256" key="10">
    <source>
        <dbReference type="ARBA" id="ARBA00023160"/>
    </source>
</evidence>
<sequence length="496" mass="54210">MIKCVINRVRYERKHQFLFSLQKLQSTVDMVLACSTGLMLLSSRGAAGYKYNPTWPYGQRTASETQGSNETYCGVEVVFVYFEVNSRYTMWLPLHTVCLRGQTACRRSFVGALLKLSGHRDHANVCHLSHSAGLSAQTCKALLYRKHGDPCQVVHCVVALCIAVSSVLPPGRRRANDAHWLEDVTLPSIGAKDVLVKMLAAPINPSDINMIQGTYAILPDLPAVGGNEGVAQVIEVGSQVKFLKTGDWVIPRDAGLGTWRTEAVLAEDDLIAVPNDISLLSAATLGVNPCTAFRMLSDFEDLKPGDSVIQNAANSGVGQAVIQIAAARGINTINVIRDRPEFTQLCERLKVIGASHVIKEETLRRPEIKELFKTCPKPKLALNGVGGKSATELLRHLKVGGSMVTYGGMAKQPVTVPVSALIFKDVKVRGFWVTQWKRDHSHDGTAFRTMLDELCSLIQQGKLTAPVCAQVGFQDYNRALESALQPFTSAKQVLIM</sequence>
<dbReference type="GO" id="GO:0141148">
    <property type="term" value="F:enoyl-[acyl-carrier-protein] reductase (NADPH) activity"/>
    <property type="evidence" value="ECO:0007669"/>
    <property type="project" value="UniProtKB-EC"/>
</dbReference>
<dbReference type="AlphaFoldDB" id="A0AAQ6ICZ2"/>
<protein>
    <recommendedName>
        <fullName evidence="12">Enoyl-[acyl-carrier-protein] reductase, mitochondrial</fullName>
        <ecNumber evidence="11">1.3.1.104</ecNumber>
    </recommendedName>
    <alternativeName>
        <fullName evidence="13">2-enoyl thioester reductase</fullName>
    </alternativeName>
</protein>
<dbReference type="InterPro" id="IPR011032">
    <property type="entry name" value="GroES-like_sf"/>
</dbReference>
<evidence type="ECO:0000313" key="16">
    <source>
        <dbReference type="Proteomes" id="UP000265040"/>
    </source>
</evidence>
<keyword evidence="10" id="KW-0275">Fatty acid biosynthesis</keyword>
<keyword evidence="3" id="KW-0444">Lipid biosynthesis</keyword>
<feature type="domain" description="Enoyl reductase (ER)" evidence="14">
    <location>
        <begin position="173"/>
        <end position="494"/>
    </location>
</feature>
<name>A0AAQ6ICZ2_ANATE</name>
<dbReference type="InterPro" id="IPR013154">
    <property type="entry name" value="ADH-like_N"/>
</dbReference>
<dbReference type="FunFam" id="3.90.180.10:FF:000010">
    <property type="entry name" value="Enoyl-[acyl-carrier-protein] reductase, mitochondrial"/>
    <property type="match status" value="1"/>
</dbReference>
<dbReference type="Pfam" id="PF08240">
    <property type="entry name" value="ADH_N"/>
    <property type="match status" value="1"/>
</dbReference>
<dbReference type="GeneTree" id="ENSGT00940000156592"/>
<evidence type="ECO:0000259" key="14">
    <source>
        <dbReference type="SMART" id="SM00829"/>
    </source>
</evidence>
<dbReference type="Ensembl" id="ENSATET00000073544.1">
    <property type="protein sequence ID" value="ENSATEP00000072461.1"/>
    <property type="gene ID" value="ENSATEG00000010252.3"/>
</dbReference>
<evidence type="ECO:0000256" key="3">
    <source>
        <dbReference type="ARBA" id="ARBA00022516"/>
    </source>
</evidence>
<dbReference type="InterPro" id="IPR051034">
    <property type="entry name" value="Mito_Enoyl-ACP_Reductase"/>
</dbReference>
<dbReference type="CDD" id="cd08290">
    <property type="entry name" value="ETR"/>
    <property type="match status" value="1"/>
</dbReference>
<dbReference type="SMART" id="SM00829">
    <property type="entry name" value="PKS_ER"/>
    <property type="match status" value="1"/>
</dbReference>
<reference evidence="15" key="3">
    <citation type="submission" date="2025-09" db="UniProtKB">
        <authorList>
            <consortium name="Ensembl"/>
        </authorList>
    </citation>
    <scope>IDENTIFICATION</scope>
</reference>
<organism evidence="15 16">
    <name type="scientific">Anabas testudineus</name>
    <name type="common">Climbing perch</name>
    <name type="synonym">Anthias testudineus</name>
    <dbReference type="NCBI Taxonomy" id="64144"/>
    <lineage>
        <taxon>Eukaryota</taxon>
        <taxon>Metazoa</taxon>
        <taxon>Chordata</taxon>
        <taxon>Craniata</taxon>
        <taxon>Vertebrata</taxon>
        <taxon>Euteleostomi</taxon>
        <taxon>Actinopterygii</taxon>
        <taxon>Neopterygii</taxon>
        <taxon>Teleostei</taxon>
        <taxon>Neoteleostei</taxon>
        <taxon>Acanthomorphata</taxon>
        <taxon>Anabantaria</taxon>
        <taxon>Anabantiformes</taxon>
        <taxon>Anabantoidei</taxon>
        <taxon>Anabantidae</taxon>
        <taxon>Anabas</taxon>
    </lineage>
</organism>
<evidence type="ECO:0000256" key="4">
    <source>
        <dbReference type="ARBA" id="ARBA00022832"/>
    </source>
</evidence>
<keyword evidence="16" id="KW-1185">Reference proteome</keyword>
<evidence type="ECO:0000256" key="12">
    <source>
        <dbReference type="ARBA" id="ARBA00041058"/>
    </source>
</evidence>
<dbReference type="GO" id="GO:0006633">
    <property type="term" value="P:fatty acid biosynthetic process"/>
    <property type="evidence" value="ECO:0007669"/>
    <property type="project" value="UniProtKB-KW"/>
</dbReference>
<evidence type="ECO:0000256" key="7">
    <source>
        <dbReference type="ARBA" id="ARBA00023002"/>
    </source>
</evidence>
<evidence type="ECO:0000256" key="13">
    <source>
        <dbReference type="ARBA" id="ARBA00042123"/>
    </source>
</evidence>